<keyword evidence="1" id="KW-1133">Transmembrane helix</keyword>
<evidence type="ECO:0000256" key="1">
    <source>
        <dbReference type="SAM" id="Phobius"/>
    </source>
</evidence>
<reference evidence="2" key="1">
    <citation type="submission" date="2022-08" db="UniProtKB">
        <authorList>
            <consortium name="EnsemblMetazoa"/>
        </authorList>
    </citation>
    <scope>IDENTIFICATION</scope>
</reference>
<proteinExistence type="predicted"/>
<dbReference type="AlphaFoldDB" id="A0A8W7P2P9"/>
<name>A0A8W7P2P9_ANOCL</name>
<organism evidence="2">
    <name type="scientific">Anopheles coluzzii</name>
    <name type="common">African malaria mosquito</name>
    <dbReference type="NCBI Taxonomy" id="1518534"/>
    <lineage>
        <taxon>Eukaryota</taxon>
        <taxon>Metazoa</taxon>
        <taxon>Ecdysozoa</taxon>
        <taxon>Arthropoda</taxon>
        <taxon>Hexapoda</taxon>
        <taxon>Insecta</taxon>
        <taxon>Pterygota</taxon>
        <taxon>Neoptera</taxon>
        <taxon>Endopterygota</taxon>
        <taxon>Diptera</taxon>
        <taxon>Nematocera</taxon>
        <taxon>Culicoidea</taxon>
        <taxon>Culicidae</taxon>
        <taxon>Anophelinae</taxon>
        <taxon>Anopheles</taxon>
    </lineage>
</organism>
<dbReference type="Proteomes" id="UP000075882">
    <property type="component" value="Unassembled WGS sequence"/>
</dbReference>
<feature type="transmembrane region" description="Helical" evidence="1">
    <location>
        <begin position="6"/>
        <end position="30"/>
    </location>
</feature>
<keyword evidence="1" id="KW-0812">Transmembrane</keyword>
<dbReference type="EnsemblMetazoa" id="ACOM023708-RA">
    <property type="protein sequence ID" value="ACOM023708-PA.1"/>
    <property type="gene ID" value="ACOM023708"/>
</dbReference>
<sequence>LFCSVIVRSFIVGWLFFLLLFRTFHLLSLVRFHRCRHRWVSVLLPLPVLSRRQQLQIRACHFVLGEDEIEHLLPALLHARLGHDLLALLHLARHPFQHLLEGRFVAVVALKVPPRFQHQHARLLLRQTLQTLVGPLVDASCQWDVQAFLLVLGAYLKLGVRYPHLHVDGALQQPFVQLARQLELALLHLEVDVAFPQQLGHVEAGLLDRQLVDGARPIRITEQRLQLGKLHPRGAVLRSKLEELFVQNAAPVELAQLYLEIDVPPKEFVPRAASDRHAERLARGLQVFAANFELRVQQPDFAERKQLVRYQLEAGAVDLSRALEILRFQLLVQCVVNPQVDVPAPQILVLRRRNVRDRPLVRFAYQLRIVLVLHQAQIVEPGVVVGWIFVHLLLVLELALRHDHILDARPVAVLFLVYRVRLVQFRRAILRQVVQRVLVDDAHAVVLLLALLEASERDEQPLVGVIVAEELDRPLVHSARPIDEPVRLLEPGVLDPVLHLRMYHHEPLVDRAGPVDLFVAQLEVDVRLPRLLLRLPFHPALKHLPGAGNILQHFFHVRVLVPELVDTRQYRDRPVPQIARMVHLPVLHLHLRVLQPYRNVPMVVIDRTLPDRPGALNFLLRLFPLRVLDPVADDHAVFAQIVLERFALPLLVVGQLGRIGNLLLRRRWQNFQITLLRLTQQLFCGDLHLRWCFVFHLQYHSNGDVLQNETVAKRRKQYVPLPLWAFSVVSPW</sequence>
<evidence type="ECO:0000313" key="2">
    <source>
        <dbReference type="EnsemblMetazoa" id="ACOM023708-PA.1"/>
    </source>
</evidence>
<protein>
    <submittedName>
        <fullName evidence="2">Uncharacterized protein</fullName>
    </submittedName>
</protein>
<accession>A0A8W7P2P9</accession>
<keyword evidence="1" id="KW-0472">Membrane</keyword>